<keyword evidence="2" id="KW-1185">Reference proteome</keyword>
<sequence>MPYLDILVLLRTIFDHHHMKWDKSVSGIFLLISYNLLIVQVPEKMDI</sequence>
<reference evidence="3" key="1">
    <citation type="submission" date="2017-02" db="UniProtKB">
        <authorList>
            <consortium name="WormBaseParasite"/>
        </authorList>
    </citation>
    <scope>IDENTIFICATION</scope>
</reference>
<dbReference type="WBParaSite" id="BTMF_0000544701-mRNA-1">
    <property type="protein sequence ID" value="BTMF_0000544701-mRNA-1"/>
    <property type="gene ID" value="BTMF_0000544701"/>
</dbReference>
<name>A0A0R3QGE8_9BILA</name>
<dbReference type="EMBL" id="UZAG01004784">
    <property type="protein sequence ID" value="VDO17219.1"/>
    <property type="molecule type" value="Genomic_DNA"/>
</dbReference>
<evidence type="ECO:0000313" key="2">
    <source>
        <dbReference type="Proteomes" id="UP000280834"/>
    </source>
</evidence>
<reference evidence="1 2" key="2">
    <citation type="submission" date="2018-11" db="EMBL/GenBank/DDBJ databases">
        <authorList>
            <consortium name="Pathogen Informatics"/>
        </authorList>
    </citation>
    <scope>NUCLEOTIDE SEQUENCE [LARGE SCALE GENOMIC DNA]</scope>
</reference>
<dbReference type="AlphaFoldDB" id="A0A0R3QGE8"/>
<proteinExistence type="predicted"/>
<evidence type="ECO:0000313" key="3">
    <source>
        <dbReference type="WBParaSite" id="BTMF_0000544701-mRNA-1"/>
    </source>
</evidence>
<protein>
    <submittedName>
        <fullName evidence="1 3">Uncharacterized protein</fullName>
    </submittedName>
</protein>
<dbReference type="Proteomes" id="UP000280834">
    <property type="component" value="Unassembled WGS sequence"/>
</dbReference>
<accession>A0A0R3QGE8</accession>
<gene>
    <name evidence="1" type="ORF">BTMF_LOCUS4730</name>
</gene>
<organism evidence="3">
    <name type="scientific">Brugia timori</name>
    <dbReference type="NCBI Taxonomy" id="42155"/>
    <lineage>
        <taxon>Eukaryota</taxon>
        <taxon>Metazoa</taxon>
        <taxon>Ecdysozoa</taxon>
        <taxon>Nematoda</taxon>
        <taxon>Chromadorea</taxon>
        <taxon>Rhabditida</taxon>
        <taxon>Spirurina</taxon>
        <taxon>Spiruromorpha</taxon>
        <taxon>Filarioidea</taxon>
        <taxon>Onchocercidae</taxon>
        <taxon>Brugia</taxon>
    </lineage>
</organism>
<evidence type="ECO:0000313" key="1">
    <source>
        <dbReference type="EMBL" id="VDO17219.1"/>
    </source>
</evidence>